<reference evidence="1 2" key="1">
    <citation type="submission" date="2017-05" db="EMBL/GenBank/DDBJ databases">
        <authorList>
            <person name="Song R."/>
            <person name="Chenine A.L."/>
            <person name="Ruprecht R.M."/>
        </authorList>
    </citation>
    <scope>NUCLEOTIDE SEQUENCE [LARGE SCALE GENOMIC DNA]</scope>
    <source>
        <strain evidence="1 2">CECT 8899</strain>
    </source>
</reference>
<accession>A0A238LC39</accession>
<name>A0A238LC39_9RHOB</name>
<proteinExistence type="predicted"/>
<dbReference type="EMBL" id="FXZK01000002">
    <property type="protein sequence ID" value="SMY07287.1"/>
    <property type="molecule type" value="Genomic_DNA"/>
</dbReference>
<dbReference type="RefSeq" id="WP_093991500.1">
    <property type="nucleotide sequence ID" value="NZ_FXZK01000002.1"/>
</dbReference>
<evidence type="ECO:0000313" key="1">
    <source>
        <dbReference type="EMBL" id="SMY07287.1"/>
    </source>
</evidence>
<sequence length="267" mass="29268">MSDLQTLRKQIRRLSEPAESSIGQARVLANDNCTDIAAAMRQAIEDTQLPRVLCFENERNGLLSLHVRSGRMVTILDATVGNDFDKGAIHCELSERNEGQIEQVGRLVAALLHGARRLLVTSSLDVPDMSQAVLGIAAADVFQDRANQNEGSSAEYDRPKISVILDRLKTDDVSWLWFRGKDVRGSDGDPSLISRLQVLALKELDDRASLPQVDPSSKIDDDCLVLFAGGDGTETILSASLGEDLLFISFPSCGLTDVLKVWRDILH</sequence>
<protein>
    <submittedName>
        <fullName evidence="1">Uncharacterized protein</fullName>
    </submittedName>
</protein>
<gene>
    <name evidence="1" type="ORF">LOM8899_01420</name>
</gene>
<dbReference type="AlphaFoldDB" id="A0A238LC39"/>
<keyword evidence="2" id="KW-1185">Reference proteome</keyword>
<dbReference type="Proteomes" id="UP000201613">
    <property type="component" value="Unassembled WGS sequence"/>
</dbReference>
<evidence type="ECO:0000313" key="2">
    <source>
        <dbReference type="Proteomes" id="UP000201613"/>
    </source>
</evidence>
<organism evidence="1 2">
    <name type="scientific">Flavimaricola marinus</name>
    <dbReference type="NCBI Taxonomy" id="1819565"/>
    <lineage>
        <taxon>Bacteria</taxon>
        <taxon>Pseudomonadati</taxon>
        <taxon>Pseudomonadota</taxon>
        <taxon>Alphaproteobacteria</taxon>
        <taxon>Rhodobacterales</taxon>
        <taxon>Paracoccaceae</taxon>
        <taxon>Flavimaricola</taxon>
    </lineage>
</organism>